<dbReference type="SUPFAM" id="SSF53155">
    <property type="entry name" value="Methylated DNA-protein cysteine methyltransferase domain"/>
    <property type="match status" value="1"/>
</dbReference>
<dbReference type="GO" id="GO:0008168">
    <property type="term" value="F:methyltransferase activity"/>
    <property type="evidence" value="ECO:0007669"/>
    <property type="project" value="UniProtKB-KW"/>
</dbReference>
<keyword evidence="4 8" id="KW-0808">Transferase</keyword>
<dbReference type="Gene3D" id="1.10.10.10">
    <property type="entry name" value="Winged helix-like DNA-binding domain superfamily/Winged helix DNA-binding domain"/>
    <property type="match status" value="1"/>
</dbReference>
<dbReference type="EMBL" id="AP027079">
    <property type="protein sequence ID" value="BDU69122.1"/>
    <property type="molecule type" value="Genomic_DNA"/>
</dbReference>
<dbReference type="InterPro" id="IPR014048">
    <property type="entry name" value="MethylDNA_cys_MeTrfase_DNA-bd"/>
</dbReference>
<name>A0ABN6UWH6_9BACT</name>
<gene>
    <name evidence="10" type="ORF">GETHOR_12230</name>
</gene>
<comment type="catalytic activity">
    <reaction evidence="1 8">
        <text>a 4-O-methyl-thymidine in DNA + L-cysteinyl-[protein] = a thymidine in DNA + S-methyl-L-cysteinyl-[protein]</text>
        <dbReference type="Rhea" id="RHEA:53428"/>
        <dbReference type="Rhea" id="RHEA-COMP:10131"/>
        <dbReference type="Rhea" id="RHEA-COMP:10132"/>
        <dbReference type="Rhea" id="RHEA-COMP:13555"/>
        <dbReference type="Rhea" id="RHEA-COMP:13556"/>
        <dbReference type="ChEBI" id="CHEBI:29950"/>
        <dbReference type="ChEBI" id="CHEBI:82612"/>
        <dbReference type="ChEBI" id="CHEBI:137386"/>
        <dbReference type="ChEBI" id="CHEBI:137387"/>
        <dbReference type="EC" id="2.1.1.63"/>
    </reaction>
</comment>
<keyword evidence="11" id="KW-1185">Reference proteome</keyword>
<dbReference type="PANTHER" id="PTHR10815:SF5">
    <property type="entry name" value="METHYLATED-DNA--PROTEIN-CYSTEINE METHYLTRANSFERASE"/>
    <property type="match status" value="1"/>
</dbReference>
<proteinExistence type="inferred from homology"/>
<comment type="miscellaneous">
    <text evidence="8">This enzyme catalyzes only one turnover and therefore is not strictly catalytic. According to one definition, an enzyme is a biocatalyst that acts repeatedly and over many reaction cycles.</text>
</comment>
<evidence type="ECO:0000256" key="3">
    <source>
        <dbReference type="ARBA" id="ARBA00022603"/>
    </source>
</evidence>
<dbReference type="InterPro" id="IPR036631">
    <property type="entry name" value="MGMT_N_sf"/>
</dbReference>
<feature type="active site" description="Nucleophile; methyl group acceptor" evidence="8">
    <location>
        <position position="126"/>
    </location>
</feature>
<evidence type="ECO:0000313" key="11">
    <source>
        <dbReference type="Proteomes" id="UP001242010"/>
    </source>
</evidence>
<accession>A0ABN6UWH6</accession>
<evidence type="ECO:0000256" key="7">
    <source>
        <dbReference type="ARBA" id="ARBA00049348"/>
    </source>
</evidence>
<feature type="domain" description="Methylated-DNA-[protein]-cysteine S-methyltransferase DNA binding" evidence="9">
    <location>
        <begin position="75"/>
        <end position="155"/>
    </location>
</feature>
<dbReference type="EC" id="2.1.1.63" evidence="8"/>
<dbReference type="PROSITE" id="PS00374">
    <property type="entry name" value="MGMT"/>
    <property type="match status" value="1"/>
</dbReference>
<evidence type="ECO:0000259" key="9">
    <source>
        <dbReference type="Pfam" id="PF01035"/>
    </source>
</evidence>
<protein>
    <recommendedName>
        <fullName evidence="8">Methylated-DNA--protein-cysteine methyltransferase</fullName>
        <ecNumber evidence="8">2.1.1.63</ecNumber>
    </recommendedName>
    <alternativeName>
        <fullName evidence="8">6-O-methylguanine-DNA methyltransferase</fullName>
        <shortName evidence="8">MGMT</shortName>
    </alternativeName>
    <alternativeName>
        <fullName evidence="8">O-6-methylguanine-DNA-alkyltransferase</fullName>
    </alternativeName>
</protein>
<keyword evidence="3 8" id="KW-0489">Methyltransferase</keyword>
<evidence type="ECO:0000256" key="1">
    <source>
        <dbReference type="ARBA" id="ARBA00001286"/>
    </source>
</evidence>
<comment type="catalytic activity">
    <reaction evidence="7 8">
        <text>a 6-O-methyl-2'-deoxyguanosine in DNA + L-cysteinyl-[protein] = S-methyl-L-cysteinyl-[protein] + a 2'-deoxyguanosine in DNA</text>
        <dbReference type="Rhea" id="RHEA:24000"/>
        <dbReference type="Rhea" id="RHEA-COMP:10131"/>
        <dbReference type="Rhea" id="RHEA-COMP:10132"/>
        <dbReference type="Rhea" id="RHEA-COMP:11367"/>
        <dbReference type="Rhea" id="RHEA-COMP:11368"/>
        <dbReference type="ChEBI" id="CHEBI:29950"/>
        <dbReference type="ChEBI" id="CHEBI:82612"/>
        <dbReference type="ChEBI" id="CHEBI:85445"/>
        <dbReference type="ChEBI" id="CHEBI:85448"/>
        <dbReference type="EC" id="2.1.1.63"/>
    </reaction>
</comment>
<comment type="function">
    <text evidence="8">Involved in the cellular defense against the biological effects of O6-methylguanine (O6-MeG) and O4-methylthymine (O4-MeT) in DNA. Repairs the methylated nucleobase in DNA by stoichiometrically transferring the methyl group to a cysteine residue in the enzyme. This is a suicide reaction: the enzyme is irreversibly inactivated.</text>
</comment>
<keyword evidence="5 8" id="KW-0227">DNA damage</keyword>
<dbReference type="SUPFAM" id="SSF46767">
    <property type="entry name" value="Methylated DNA-protein cysteine methyltransferase, C-terminal domain"/>
    <property type="match status" value="1"/>
</dbReference>
<keyword evidence="2 8" id="KW-0963">Cytoplasm</keyword>
<dbReference type="RefSeq" id="WP_286355751.1">
    <property type="nucleotide sequence ID" value="NZ_AP027079.1"/>
</dbReference>
<evidence type="ECO:0000256" key="4">
    <source>
        <dbReference type="ARBA" id="ARBA00022679"/>
    </source>
</evidence>
<keyword evidence="6 8" id="KW-0234">DNA repair</keyword>
<dbReference type="PANTHER" id="PTHR10815">
    <property type="entry name" value="METHYLATED-DNA--PROTEIN-CYSTEINE METHYLTRANSFERASE"/>
    <property type="match status" value="1"/>
</dbReference>
<evidence type="ECO:0000256" key="2">
    <source>
        <dbReference type="ARBA" id="ARBA00022490"/>
    </source>
</evidence>
<reference evidence="11" key="1">
    <citation type="journal article" date="2023" name="Int. J. Syst. Evol. Microbiol.">
        <title>Mesoterricola silvestris gen. nov., sp. nov., Mesoterricola sediminis sp. nov., Geothrix oryzae sp. nov., Geothrix edaphica sp. nov., Geothrix rubra sp. nov., and Geothrix limicola sp. nov., six novel members of Acidobacteriota isolated from soils.</title>
        <authorList>
            <person name="Itoh H."/>
            <person name="Sugisawa Y."/>
            <person name="Mise K."/>
            <person name="Xu Z."/>
            <person name="Kuniyasu M."/>
            <person name="Ushijima N."/>
            <person name="Kawano K."/>
            <person name="Kobayashi E."/>
            <person name="Shiratori Y."/>
            <person name="Masuda Y."/>
            <person name="Senoo K."/>
        </authorList>
    </citation>
    <scope>NUCLEOTIDE SEQUENCE [LARGE SCALE GENOMIC DNA]</scope>
    <source>
        <strain evidence="11">Red222</strain>
    </source>
</reference>
<dbReference type="GO" id="GO:0032259">
    <property type="term" value="P:methylation"/>
    <property type="evidence" value="ECO:0007669"/>
    <property type="project" value="UniProtKB-KW"/>
</dbReference>
<dbReference type="Proteomes" id="UP001242010">
    <property type="component" value="Chromosome"/>
</dbReference>
<dbReference type="InterPro" id="IPR036217">
    <property type="entry name" value="MethylDNA_cys_MeTrfase_DNAb"/>
</dbReference>
<dbReference type="HAMAP" id="MF_00772">
    <property type="entry name" value="OGT"/>
    <property type="match status" value="1"/>
</dbReference>
<dbReference type="Pfam" id="PF01035">
    <property type="entry name" value="DNA_binding_1"/>
    <property type="match status" value="1"/>
</dbReference>
<dbReference type="CDD" id="cd06445">
    <property type="entry name" value="ATase"/>
    <property type="match status" value="1"/>
</dbReference>
<comment type="similarity">
    <text evidence="8">Belongs to the MGMT family.</text>
</comment>
<evidence type="ECO:0000256" key="8">
    <source>
        <dbReference type="HAMAP-Rule" id="MF_00772"/>
    </source>
</evidence>
<comment type="subcellular location">
    <subcellularLocation>
        <location evidence="8">Cytoplasm</location>
    </subcellularLocation>
</comment>
<dbReference type="InterPro" id="IPR023546">
    <property type="entry name" value="MGMT"/>
</dbReference>
<dbReference type="NCBIfam" id="TIGR00589">
    <property type="entry name" value="ogt"/>
    <property type="match status" value="1"/>
</dbReference>
<dbReference type="Gene3D" id="3.30.160.70">
    <property type="entry name" value="Methylated DNA-protein cysteine methyltransferase domain"/>
    <property type="match status" value="1"/>
</dbReference>
<evidence type="ECO:0000256" key="5">
    <source>
        <dbReference type="ARBA" id="ARBA00022763"/>
    </source>
</evidence>
<evidence type="ECO:0000313" key="10">
    <source>
        <dbReference type="EMBL" id="BDU69122.1"/>
    </source>
</evidence>
<sequence>MNGSFHPLSTPLGDLGAAFDGEGRLIHLVRLHGRPPLQPEGPAPRSLPYLKRQLEAYFSGNLRDFNIPMVADGTDFQRRVWKELQKIPYGQAISYLELARRLGDEKCIRAAARANGANPIAILIPCHRVIGSDGSLVGYAGGLDMKEFLLRLEGVLPKAPPQPALPLEWD</sequence>
<organism evidence="10 11">
    <name type="scientific">Geothrix oryzae</name>
    <dbReference type="NCBI Taxonomy" id="2927975"/>
    <lineage>
        <taxon>Bacteria</taxon>
        <taxon>Pseudomonadati</taxon>
        <taxon>Acidobacteriota</taxon>
        <taxon>Holophagae</taxon>
        <taxon>Holophagales</taxon>
        <taxon>Holophagaceae</taxon>
        <taxon>Geothrix</taxon>
    </lineage>
</organism>
<evidence type="ECO:0000256" key="6">
    <source>
        <dbReference type="ARBA" id="ARBA00023204"/>
    </source>
</evidence>
<dbReference type="InterPro" id="IPR036388">
    <property type="entry name" value="WH-like_DNA-bd_sf"/>
</dbReference>
<dbReference type="InterPro" id="IPR001497">
    <property type="entry name" value="MethylDNA_cys_MeTrfase_AS"/>
</dbReference>